<sequence length="63" mass="7617">MSQIVILFHHQVEVWCDFAFFMRKILKSQNLYVEAAELEVNRSKLNAVFEMRSSFIFRQDFVE</sequence>
<name>A0A430AFL8_9ENTE</name>
<organism evidence="1 2">
    <name type="scientific">Vagococcus entomophilus</name>
    <dbReference type="NCBI Taxonomy" id="1160095"/>
    <lineage>
        <taxon>Bacteria</taxon>
        <taxon>Bacillati</taxon>
        <taxon>Bacillota</taxon>
        <taxon>Bacilli</taxon>
        <taxon>Lactobacillales</taxon>
        <taxon>Enterococcaceae</taxon>
        <taxon>Vagococcus</taxon>
    </lineage>
</organism>
<dbReference type="EMBL" id="NGJZ01000003">
    <property type="protein sequence ID" value="RSU06537.1"/>
    <property type="molecule type" value="Genomic_DNA"/>
</dbReference>
<comment type="caution">
    <text evidence="1">The sequence shown here is derived from an EMBL/GenBank/DDBJ whole genome shotgun (WGS) entry which is preliminary data.</text>
</comment>
<dbReference type="AlphaFoldDB" id="A0A430AFL8"/>
<proteinExistence type="predicted"/>
<keyword evidence="2" id="KW-1185">Reference proteome</keyword>
<protein>
    <submittedName>
        <fullName evidence="1">Uncharacterized protein</fullName>
    </submittedName>
</protein>
<gene>
    <name evidence="1" type="ORF">CBF30_09830</name>
</gene>
<evidence type="ECO:0000313" key="1">
    <source>
        <dbReference type="EMBL" id="RSU06537.1"/>
    </source>
</evidence>
<reference evidence="1 2" key="1">
    <citation type="submission" date="2017-05" db="EMBL/GenBank/DDBJ databases">
        <title>Vagococcus spp. assemblies.</title>
        <authorList>
            <person name="Gulvik C.A."/>
        </authorList>
    </citation>
    <scope>NUCLEOTIDE SEQUENCE [LARGE SCALE GENOMIC DNA]</scope>
    <source>
        <strain evidence="1 2">DSM 24756</strain>
    </source>
</reference>
<accession>A0A430AFL8</accession>
<evidence type="ECO:0000313" key="2">
    <source>
        <dbReference type="Proteomes" id="UP000288669"/>
    </source>
</evidence>
<dbReference type="RefSeq" id="WP_126826020.1">
    <property type="nucleotide sequence ID" value="NZ_JBHLWU010000001.1"/>
</dbReference>
<dbReference type="Proteomes" id="UP000288669">
    <property type="component" value="Unassembled WGS sequence"/>
</dbReference>